<gene>
    <name evidence="16" type="ORF">DPMN_001099</name>
</gene>
<evidence type="ECO:0000256" key="14">
    <source>
        <dbReference type="SAM" id="SignalP"/>
    </source>
</evidence>
<feature type="region of interest" description="Disordered" evidence="12">
    <location>
        <begin position="808"/>
        <end position="835"/>
    </location>
</feature>
<evidence type="ECO:0000256" key="2">
    <source>
        <dbReference type="ARBA" id="ARBA00022448"/>
    </source>
</evidence>
<comment type="caution">
    <text evidence="16">The sequence shown here is derived from an EMBL/GenBank/DDBJ whole genome shotgun (WGS) entry which is preliminary data.</text>
</comment>
<feature type="non-terminal residue" evidence="16">
    <location>
        <position position="1166"/>
    </location>
</feature>
<evidence type="ECO:0000256" key="7">
    <source>
        <dbReference type="ARBA" id="ARBA00022989"/>
    </source>
</evidence>
<dbReference type="InterPro" id="IPR003929">
    <property type="entry name" value="K_chnl_BK_asu"/>
</dbReference>
<evidence type="ECO:0000256" key="10">
    <source>
        <dbReference type="ARBA" id="ARBA00023303"/>
    </source>
</evidence>
<evidence type="ECO:0000256" key="9">
    <source>
        <dbReference type="ARBA" id="ARBA00023136"/>
    </source>
</evidence>
<dbReference type="PANTHER" id="PTHR10027">
    <property type="entry name" value="CALCIUM-ACTIVATED POTASSIUM CHANNEL ALPHA CHAIN"/>
    <property type="match status" value="1"/>
</dbReference>
<reference evidence="16" key="2">
    <citation type="submission" date="2020-11" db="EMBL/GenBank/DDBJ databases">
        <authorList>
            <person name="McCartney M.A."/>
            <person name="Auch B."/>
            <person name="Kono T."/>
            <person name="Mallez S."/>
            <person name="Becker A."/>
            <person name="Gohl D.M."/>
            <person name="Silverstein K.A.T."/>
            <person name="Koren S."/>
            <person name="Bechman K.B."/>
            <person name="Herman A."/>
            <person name="Abrahante J.E."/>
            <person name="Garbe J."/>
        </authorList>
    </citation>
    <scope>NUCLEOTIDE SEQUENCE</scope>
    <source>
        <strain evidence="16">Duluth1</strain>
        <tissue evidence="16">Whole animal</tissue>
    </source>
</reference>
<feature type="transmembrane region" description="Helical" evidence="13">
    <location>
        <begin position="179"/>
        <end position="198"/>
    </location>
</feature>
<feature type="chain" id="PRO_5038802858" description="RCK N-terminal domain-containing protein" evidence="14">
    <location>
        <begin position="20"/>
        <end position="1166"/>
    </location>
</feature>
<dbReference type="Proteomes" id="UP000828390">
    <property type="component" value="Unassembled WGS sequence"/>
</dbReference>
<sequence>MSRRMMRLGVIAFVVPAAAVPDKMASKNRVRFLRSAKNGGASGKTGQSDISVISEREVFKNAIATEFIRQTSPERTTSEGEKPSSVTQRYVTLHTIRGKLRRILIKNSTTRLASTVFDLVARSLVCVLYVVRVILDDATNYECDGLPAPCKADNNTDTTTKESNTDVNWYVLLWVERPLWLWILQVVLAFVTFFKSLLKIYVAKGRRSDHFLKTHFIMEVLTSFPYIITLAHPPILHNLYVPSFIGCWLAKRSLEKVLNDLHRTRRRFQTISVTLSQQCLVLIATLCCMIFTTVCGIEHIQRASAQQKLTLFQSIYFTIVTFSTVGYGDILPDIWPSQLFTIAMICVAVAFIPMQIQTIASTIVERMKMGSEYTERRAAGNKHVVVVSRTLQTETVMDFLSEFYAHRKLEEQVVVLMAADELDRNMQVILKDPNWSQRVVYMRGSVLRETDLKRCRIAQAEACFILAPRHLENRAIADQHTIMRSWAVKDFAPNCKQYIQLFKPENKIHVKFAEHVICEDEFKYAMLANNCLYPGLSTLVSLLVHTSGDLYGKGSVTGTLPSDGTKQADKWQHTYGRHSGNEIYHIQLGDSMFFSSYEGKTFTEASADAHQRFGISLVAVLDTKVDDPHLQLNPGPSYLLKASDMCFYISVAKEEYSKGQLDTMKDDETKSVRGKTMERTASDLQGHMNSEEEEEEYGEEESVFSTLTLHKGYELANRVKRATFSLGEKSIPVKETEQKFISNSDNSCRSSFNLGKPVSSNGGLDNAGFEVGQVIQSAESTTPRSRTPVDFQHMNFSVDSTFSPVALDHEQGQNSSDNGDVDSSHGQPITSDGCIEKSRFKVTQVNLSAESQLQRRGTGINLTAESTLPIHAIGVYLSAESPLLRRRSGVNLSAEAPVPRSVTPVDFHHVEGTNPSKKDQVLDKFLDMDQDEFITGPSPVTLYVGSKRAICHLMREQRPLCCLEWGLNCSHCAYKNTNDQRWTNQLIILSAEKACNGIYNFIVPLRSQFIGMKSLCPIILLLGEKPERMFLETVSFFPLVYWMLGTITSVDDLLMAGINKASHLVVANKEMVQSVCEDTLADSETIVAVQTVFKLFPKVNILTELKQASNMRFMHFRAHDEYSQKISDMDRKLKSSITSNTSHIFRLPFASGQVFSASMLDTLLYQ</sequence>
<dbReference type="GO" id="GO:0005886">
    <property type="term" value="C:plasma membrane"/>
    <property type="evidence" value="ECO:0007669"/>
    <property type="project" value="TreeGrafter"/>
</dbReference>
<proteinExistence type="predicted"/>
<evidence type="ECO:0000256" key="8">
    <source>
        <dbReference type="ARBA" id="ARBA00023065"/>
    </source>
</evidence>
<dbReference type="InterPro" id="IPR013099">
    <property type="entry name" value="K_chnl_dom"/>
</dbReference>
<feature type="region of interest" description="Disordered" evidence="12">
    <location>
        <begin position="668"/>
        <end position="699"/>
    </location>
</feature>
<feature type="signal peptide" evidence="14">
    <location>
        <begin position="1"/>
        <end position="19"/>
    </location>
</feature>
<dbReference type="GO" id="GO:0005228">
    <property type="term" value="F:intracellular sodium-activated potassium channel activity"/>
    <property type="evidence" value="ECO:0007669"/>
    <property type="project" value="TreeGrafter"/>
</dbReference>
<keyword evidence="4 13" id="KW-0812">Transmembrane</keyword>
<evidence type="ECO:0000259" key="15">
    <source>
        <dbReference type="PROSITE" id="PS51201"/>
    </source>
</evidence>
<dbReference type="PANTHER" id="PTHR10027:SF10">
    <property type="entry name" value="SLOWPOKE 2, ISOFORM D"/>
    <property type="match status" value="1"/>
</dbReference>
<dbReference type="Pfam" id="PF07885">
    <property type="entry name" value="Ion_trans_2"/>
    <property type="match status" value="1"/>
</dbReference>
<comment type="catalytic activity">
    <reaction evidence="11">
        <text>K(+)(in) = K(+)(out)</text>
        <dbReference type="Rhea" id="RHEA:29463"/>
        <dbReference type="ChEBI" id="CHEBI:29103"/>
    </reaction>
</comment>
<evidence type="ECO:0000256" key="1">
    <source>
        <dbReference type="ARBA" id="ARBA00004141"/>
    </source>
</evidence>
<keyword evidence="7 13" id="KW-1133">Transmembrane helix</keyword>
<keyword evidence="9 13" id="KW-0472">Membrane</keyword>
<feature type="transmembrane region" description="Helical" evidence="13">
    <location>
        <begin position="339"/>
        <end position="360"/>
    </location>
</feature>
<evidence type="ECO:0000313" key="16">
    <source>
        <dbReference type="EMBL" id="KAH3877237.1"/>
    </source>
</evidence>
<dbReference type="Gene3D" id="1.10.287.70">
    <property type="match status" value="1"/>
</dbReference>
<dbReference type="FunFam" id="1.10.287.70:FF:000058">
    <property type="entry name" value="Potassium sodium-activated channel subfamily T member 2"/>
    <property type="match status" value="1"/>
</dbReference>
<dbReference type="InterPro" id="IPR047871">
    <property type="entry name" value="K_chnl_Slo-like"/>
</dbReference>
<reference evidence="16" key="1">
    <citation type="journal article" date="2019" name="bioRxiv">
        <title>The Genome of the Zebra Mussel, Dreissena polymorpha: A Resource for Invasive Species Research.</title>
        <authorList>
            <person name="McCartney M.A."/>
            <person name="Auch B."/>
            <person name="Kono T."/>
            <person name="Mallez S."/>
            <person name="Zhang Y."/>
            <person name="Obille A."/>
            <person name="Becker A."/>
            <person name="Abrahante J.E."/>
            <person name="Garbe J."/>
            <person name="Badalamenti J.P."/>
            <person name="Herman A."/>
            <person name="Mangelson H."/>
            <person name="Liachko I."/>
            <person name="Sullivan S."/>
            <person name="Sone E.D."/>
            <person name="Koren S."/>
            <person name="Silverstein K.A.T."/>
            <person name="Beckman K.B."/>
            <person name="Gohl D.M."/>
        </authorList>
    </citation>
    <scope>NUCLEOTIDE SEQUENCE</scope>
    <source>
        <strain evidence="16">Duluth1</strain>
        <tissue evidence="16">Whole animal</tissue>
    </source>
</reference>
<comment type="subcellular location">
    <subcellularLocation>
        <location evidence="1">Membrane</location>
        <topology evidence="1">Multi-pass membrane protein</topology>
    </subcellularLocation>
</comment>
<dbReference type="Gene3D" id="3.40.50.720">
    <property type="entry name" value="NAD(P)-binding Rossmann-like Domain"/>
    <property type="match status" value="2"/>
</dbReference>
<organism evidence="16 17">
    <name type="scientific">Dreissena polymorpha</name>
    <name type="common">Zebra mussel</name>
    <name type="synonym">Mytilus polymorpha</name>
    <dbReference type="NCBI Taxonomy" id="45954"/>
    <lineage>
        <taxon>Eukaryota</taxon>
        <taxon>Metazoa</taxon>
        <taxon>Spiralia</taxon>
        <taxon>Lophotrochozoa</taxon>
        <taxon>Mollusca</taxon>
        <taxon>Bivalvia</taxon>
        <taxon>Autobranchia</taxon>
        <taxon>Heteroconchia</taxon>
        <taxon>Euheterodonta</taxon>
        <taxon>Imparidentia</taxon>
        <taxon>Neoheterodontei</taxon>
        <taxon>Myida</taxon>
        <taxon>Dreissenoidea</taxon>
        <taxon>Dreissenidae</taxon>
        <taxon>Dreissena</taxon>
    </lineage>
</organism>
<keyword evidence="14" id="KW-0732">Signal</keyword>
<evidence type="ECO:0000256" key="6">
    <source>
        <dbReference type="ARBA" id="ARBA00022958"/>
    </source>
</evidence>
<dbReference type="InterPro" id="IPR003148">
    <property type="entry name" value="RCK_N"/>
</dbReference>
<dbReference type="FunFam" id="3.40.50.720:FF:000011">
    <property type="entry name" value="Potassium channel subfamily T member 1"/>
    <property type="match status" value="1"/>
</dbReference>
<dbReference type="GO" id="GO:0015271">
    <property type="term" value="F:outward rectifier potassium channel activity"/>
    <property type="evidence" value="ECO:0007669"/>
    <property type="project" value="TreeGrafter"/>
</dbReference>
<feature type="compositionally biased region" description="Basic and acidic residues" evidence="12">
    <location>
        <begin position="668"/>
        <end position="681"/>
    </location>
</feature>
<keyword evidence="5" id="KW-0631">Potassium channel</keyword>
<dbReference type="Pfam" id="PF03493">
    <property type="entry name" value="BK_channel_a"/>
    <property type="match status" value="1"/>
</dbReference>
<keyword evidence="2" id="KW-0813">Transport</keyword>
<evidence type="ECO:0000256" key="5">
    <source>
        <dbReference type="ARBA" id="ARBA00022826"/>
    </source>
</evidence>
<keyword evidence="6" id="KW-0630">Potassium</keyword>
<keyword evidence="3" id="KW-0633">Potassium transport</keyword>
<name>A0A9D4MGN8_DREPO</name>
<feature type="transmembrane region" description="Helical" evidence="13">
    <location>
        <begin position="275"/>
        <end position="297"/>
    </location>
</feature>
<evidence type="ECO:0000256" key="12">
    <source>
        <dbReference type="SAM" id="MobiDB-lite"/>
    </source>
</evidence>
<dbReference type="FunFam" id="3.40.50.720:FF:000034">
    <property type="entry name" value="Potassium channel subfamily T member 1"/>
    <property type="match status" value="1"/>
</dbReference>
<evidence type="ECO:0000313" key="17">
    <source>
        <dbReference type="Proteomes" id="UP000828390"/>
    </source>
</evidence>
<evidence type="ECO:0000256" key="11">
    <source>
        <dbReference type="ARBA" id="ARBA00034430"/>
    </source>
</evidence>
<keyword evidence="17" id="KW-1185">Reference proteome</keyword>
<dbReference type="PROSITE" id="PS51201">
    <property type="entry name" value="RCK_N"/>
    <property type="match status" value="1"/>
</dbReference>
<accession>A0A9D4MGN8</accession>
<protein>
    <recommendedName>
        <fullName evidence="15">RCK N-terminal domain-containing protein</fullName>
    </recommendedName>
</protein>
<evidence type="ECO:0000256" key="4">
    <source>
        <dbReference type="ARBA" id="ARBA00022692"/>
    </source>
</evidence>
<dbReference type="SUPFAM" id="SSF81324">
    <property type="entry name" value="Voltage-gated potassium channels"/>
    <property type="match status" value="1"/>
</dbReference>
<dbReference type="EMBL" id="JAIWYP010000001">
    <property type="protein sequence ID" value="KAH3877237.1"/>
    <property type="molecule type" value="Genomic_DNA"/>
</dbReference>
<dbReference type="AlphaFoldDB" id="A0A9D4MGN8"/>
<evidence type="ECO:0000256" key="3">
    <source>
        <dbReference type="ARBA" id="ARBA00022538"/>
    </source>
</evidence>
<feature type="transmembrane region" description="Helical" evidence="13">
    <location>
        <begin position="309"/>
        <end position="327"/>
    </location>
</feature>
<feature type="domain" description="RCK N-terminal" evidence="15">
    <location>
        <begin position="381"/>
        <end position="517"/>
    </location>
</feature>
<dbReference type="Pfam" id="PF22614">
    <property type="entry name" value="Slo-like_RCK"/>
    <property type="match status" value="2"/>
</dbReference>
<keyword evidence="10" id="KW-0407">Ion channel</keyword>
<evidence type="ECO:0000256" key="13">
    <source>
        <dbReference type="SAM" id="Phobius"/>
    </source>
</evidence>
<keyword evidence="8" id="KW-0406">Ion transport</keyword>